<comment type="similarity">
    <text evidence="2">Belongs to the band 7/mec-2 family. HflK subfamily.</text>
</comment>
<evidence type="ECO:0000256" key="4">
    <source>
        <dbReference type="SAM" id="MobiDB-lite"/>
    </source>
</evidence>
<keyword evidence="7" id="KW-0378">Hydrolase</keyword>
<evidence type="ECO:0000256" key="1">
    <source>
        <dbReference type="ARBA" id="ARBA00004167"/>
    </source>
</evidence>
<dbReference type="Pfam" id="PF01145">
    <property type="entry name" value="Band_7"/>
    <property type="match status" value="1"/>
</dbReference>
<sequence>MPWSDPGGNGKQDGNGSNKGPLGRRPGNSGASWNIDKITKELRKLGGKLSSSPGSGPRRKIPFVRWFPLIVVLVLVGVWLLSGFYQVGSGQEGIVLRFGRVVATVPPGSHYHWPSPIETVGTVEVGRSRRLVLGYGDSGEALSPGRILTSNNEVVDVRYAADYRIAHPRDFLFASSNPQQYLAFVLSAALRQVTSGMSSQQLLATAHAPLEQQLLQKAQNLLAGSDSGISLQSVQIIELTHPKALDAEYEKITKARKDAAEQAEQAKADTAKTLLAAKAEAAKMTDRASVQAEQLLGKAQGDVARFNAVYQAYQQDPQISTKQMYLQTMQDILAKAGKIVVADGNGAQVAVQVAAPTQSAPAAKASAPTSSGDKAS</sequence>
<dbReference type="GO" id="GO:0008233">
    <property type="term" value="F:peptidase activity"/>
    <property type="evidence" value="ECO:0007669"/>
    <property type="project" value="UniProtKB-KW"/>
</dbReference>
<dbReference type="EMBL" id="JAAXYO010000152">
    <property type="protein sequence ID" value="MBU2788546.1"/>
    <property type="molecule type" value="Genomic_DNA"/>
</dbReference>
<organism evidence="7 8">
    <name type="scientific">Igneacidithiobacillus copahuensis</name>
    <dbReference type="NCBI Taxonomy" id="2724909"/>
    <lineage>
        <taxon>Bacteria</taxon>
        <taxon>Pseudomonadati</taxon>
        <taxon>Pseudomonadota</taxon>
        <taxon>Acidithiobacillia</taxon>
        <taxon>Acidithiobacillales</taxon>
        <taxon>Acidithiobacillaceae</taxon>
        <taxon>Igneacidithiobacillus</taxon>
    </lineage>
</organism>
<evidence type="ECO:0000256" key="5">
    <source>
        <dbReference type="SAM" id="Phobius"/>
    </source>
</evidence>
<keyword evidence="5" id="KW-1133">Transmembrane helix</keyword>
<protein>
    <submittedName>
        <fullName evidence="7">Protease modulator HflK</fullName>
    </submittedName>
</protein>
<comment type="caution">
    <text evidence="7">The sequence shown here is derived from an EMBL/GenBank/DDBJ whole genome shotgun (WGS) entry which is preliminary data.</text>
</comment>
<dbReference type="InterPro" id="IPR036013">
    <property type="entry name" value="Band_7/SPFH_dom_sf"/>
</dbReference>
<keyword evidence="5" id="KW-0472">Membrane</keyword>
<keyword evidence="8" id="KW-1185">Reference proteome</keyword>
<accession>A0AAE2YR67</accession>
<dbReference type="Gene3D" id="3.30.479.30">
    <property type="entry name" value="Band 7 domain"/>
    <property type="match status" value="1"/>
</dbReference>
<reference evidence="7" key="1">
    <citation type="journal article" date="2021" name="ISME J.">
        <title>Genomic evolution of the class Acidithiobacillia: deep-branching Proteobacteria living in extreme acidic conditions.</title>
        <authorList>
            <person name="Moya-Beltran A."/>
            <person name="Beard S."/>
            <person name="Rojas-Villalobos C."/>
            <person name="Issotta F."/>
            <person name="Gallardo Y."/>
            <person name="Ulloa R."/>
            <person name="Giaveno A."/>
            <person name="Degli Esposti M."/>
            <person name="Johnson D.B."/>
            <person name="Quatrini R."/>
        </authorList>
    </citation>
    <scope>NUCLEOTIDE SEQUENCE</scope>
    <source>
        <strain evidence="7">VAN18-1</strain>
    </source>
</reference>
<dbReference type="GO" id="GO:0006508">
    <property type="term" value="P:proteolysis"/>
    <property type="evidence" value="ECO:0007669"/>
    <property type="project" value="UniProtKB-KW"/>
</dbReference>
<dbReference type="PANTHER" id="PTHR42911">
    <property type="entry name" value="MODULATOR OF FTSH PROTEASE HFLC"/>
    <property type="match status" value="1"/>
</dbReference>
<dbReference type="Proteomes" id="UP001197378">
    <property type="component" value="Unassembled WGS sequence"/>
</dbReference>
<dbReference type="InterPro" id="IPR010201">
    <property type="entry name" value="HflK"/>
</dbReference>
<name>A0AAE2YR67_9PROT</name>
<keyword evidence="7" id="KW-0645">Protease</keyword>
<evidence type="ECO:0000313" key="7">
    <source>
        <dbReference type="EMBL" id="MBU2788546.1"/>
    </source>
</evidence>
<feature type="transmembrane region" description="Helical" evidence="5">
    <location>
        <begin position="66"/>
        <end position="85"/>
    </location>
</feature>
<proteinExistence type="inferred from homology"/>
<feature type="coiled-coil region" evidence="3">
    <location>
        <begin position="249"/>
        <end position="280"/>
    </location>
</feature>
<feature type="region of interest" description="Disordered" evidence="4">
    <location>
        <begin position="355"/>
        <end position="376"/>
    </location>
</feature>
<feature type="region of interest" description="Disordered" evidence="4">
    <location>
        <begin position="1"/>
        <end position="33"/>
    </location>
</feature>
<evidence type="ECO:0000256" key="3">
    <source>
        <dbReference type="SAM" id="Coils"/>
    </source>
</evidence>
<dbReference type="SUPFAM" id="SSF117892">
    <property type="entry name" value="Band 7/SPFH domain"/>
    <property type="match status" value="1"/>
</dbReference>
<dbReference type="InterPro" id="IPR001107">
    <property type="entry name" value="Band_7"/>
</dbReference>
<gene>
    <name evidence="7" type="ORF">HFQ13_10105</name>
</gene>
<evidence type="ECO:0000256" key="2">
    <source>
        <dbReference type="ARBA" id="ARBA00006971"/>
    </source>
</evidence>
<feature type="domain" description="Band 7" evidence="6">
    <location>
        <begin position="82"/>
        <end position="252"/>
    </location>
</feature>
<dbReference type="RefSeq" id="WP_215871116.1">
    <property type="nucleotide sequence ID" value="NZ_JAAXYO010000152.1"/>
</dbReference>
<feature type="compositionally biased region" description="Low complexity" evidence="4">
    <location>
        <begin position="355"/>
        <end position="370"/>
    </location>
</feature>
<dbReference type="CDD" id="cd03404">
    <property type="entry name" value="SPFH_HflK"/>
    <property type="match status" value="1"/>
</dbReference>
<keyword evidence="5" id="KW-0812">Transmembrane</keyword>
<keyword evidence="3" id="KW-0175">Coiled coil</keyword>
<dbReference type="GO" id="GO:0016020">
    <property type="term" value="C:membrane"/>
    <property type="evidence" value="ECO:0007669"/>
    <property type="project" value="UniProtKB-SubCell"/>
</dbReference>
<comment type="subcellular location">
    <subcellularLocation>
        <location evidence="1">Membrane</location>
        <topology evidence="1">Single-pass membrane protein</topology>
    </subcellularLocation>
</comment>
<evidence type="ECO:0000259" key="6">
    <source>
        <dbReference type="SMART" id="SM00244"/>
    </source>
</evidence>
<dbReference type="PANTHER" id="PTHR42911:SF2">
    <property type="entry name" value="PROHIBITIN FAMILY PROTEIN"/>
    <property type="match status" value="1"/>
</dbReference>
<dbReference type="AlphaFoldDB" id="A0AAE2YR67"/>
<evidence type="ECO:0000313" key="8">
    <source>
        <dbReference type="Proteomes" id="UP001197378"/>
    </source>
</evidence>
<dbReference type="SMART" id="SM00244">
    <property type="entry name" value="PHB"/>
    <property type="match status" value="1"/>
</dbReference>